<dbReference type="Proteomes" id="UP000215086">
    <property type="component" value="Chromosome"/>
</dbReference>
<evidence type="ECO:0000313" key="13">
    <source>
        <dbReference type="EMBL" id="ASV76644.1"/>
    </source>
</evidence>
<feature type="binding site" evidence="12">
    <location>
        <position position="90"/>
    </location>
    <ligand>
        <name>Mg(2+)</name>
        <dbReference type="ChEBI" id="CHEBI:18420"/>
        <label>2</label>
    </ligand>
</feature>
<gene>
    <name evidence="13" type="ORF">THTE_4043</name>
</gene>
<evidence type="ECO:0000256" key="4">
    <source>
        <dbReference type="ARBA" id="ARBA00013085"/>
    </source>
</evidence>
<dbReference type="Gene3D" id="3.30.540.10">
    <property type="entry name" value="Fructose-1,6-Bisphosphatase, subunit A, domain 1"/>
    <property type="match status" value="1"/>
</dbReference>
<organism evidence="13 14">
    <name type="scientific">Thermogutta terrifontis</name>
    <dbReference type="NCBI Taxonomy" id="1331910"/>
    <lineage>
        <taxon>Bacteria</taxon>
        <taxon>Pseudomonadati</taxon>
        <taxon>Planctomycetota</taxon>
        <taxon>Planctomycetia</taxon>
        <taxon>Pirellulales</taxon>
        <taxon>Thermoguttaceae</taxon>
        <taxon>Thermogutta</taxon>
    </lineage>
</organism>
<comment type="catalytic activity">
    <reaction evidence="10">
        <text>L-histidinol phosphate + H2O = L-histidinol + phosphate</text>
        <dbReference type="Rhea" id="RHEA:14465"/>
        <dbReference type="ChEBI" id="CHEBI:15377"/>
        <dbReference type="ChEBI" id="CHEBI:43474"/>
        <dbReference type="ChEBI" id="CHEBI:57699"/>
        <dbReference type="ChEBI" id="CHEBI:57980"/>
        <dbReference type="EC" id="3.1.3.15"/>
    </reaction>
</comment>
<dbReference type="NCBIfam" id="TIGR02067">
    <property type="entry name" value="his_9_HisN"/>
    <property type="match status" value="1"/>
</dbReference>
<dbReference type="FunFam" id="3.30.540.10:FF:000003">
    <property type="entry name" value="Inositol-1-monophosphatase"/>
    <property type="match status" value="1"/>
</dbReference>
<dbReference type="RefSeq" id="WP_095416385.1">
    <property type="nucleotide sequence ID" value="NZ_CP018477.1"/>
</dbReference>
<dbReference type="Pfam" id="PF00459">
    <property type="entry name" value="Inositol_P"/>
    <property type="match status" value="1"/>
</dbReference>
<keyword evidence="8 12" id="KW-0460">Magnesium</keyword>
<dbReference type="InterPro" id="IPR051090">
    <property type="entry name" value="Inositol_monoP_superfamily"/>
</dbReference>
<keyword evidence="5" id="KW-0028">Amino-acid biosynthesis</keyword>
<evidence type="ECO:0000256" key="7">
    <source>
        <dbReference type="ARBA" id="ARBA00022801"/>
    </source>
</evidence>
<dbReference type="PROSITE" id="PS00629">
    <property type="entry name" value="IMP_1"/>
    <property type="match status" value="1"/>
</dbReference>
<dbReference type="UniPathway" id="UPA00031">
    <property type="reaction ID" value="UER00013"/>
</dbReference>
<evidence type="ECO:0000256" key="9">
    <source>
        <dbReference type="ARBA" id="ARBA00023102"/>
    </source>
</evidence>
<feature type="binding site" evidence="12">
    <location>
        <position position="72"/>
    </location>
    <ligand>
        <name>Mg(2+)</name>
        <dbReference type="ChEBI" id="CHEBI:18420"/>
        <label>1</label>
        <note>catalytic</note>
    </ligand>
</feature>
<dbReference type="Gene3D" id="3.40.190.80">
    <property type="match status" value="1"/>
</dbReference>
<comment type="cofactor">
    <cofactor evidence="1 12">
        <name>Mg(2+)</name>
        <dbReference type="ChEBI" id="CHEBI:18420"/>
    </cofactor>
</comment>
<dbReference type="AlphaFoldDB" id="A0A286RL02"/>
<dbReference type="EC" id="3.1.3.15" evidence="4 11"/>
<keyword evidence="9" id="KW-0368">Histidine biosynthesis</keyword>
<evidence type="ECO:0000256" key="5">
    <source>
        <dbReference type="ARBA" id="ARBA00022605"/>
    </source>
</evidence>
<evidence type="ECO:0000256" key="12">
    <source>
        <dbReference type="PIRSR" id="PIRSR600760-2"/>
    </source>
</evidence>
<accession>A0A286RL02</accession>
<dbReference type="OrthoDB" id="9772456at2"/>
<sequence>MATASDIQRRLQFAIEAARAAGEITLRYFRNRNLLVERKADDSPVTRADREAESYLREQIHQAFPEDAVIGEEWGDTGGKSGFRWIIDPIDGTKSFIHGVPLYATLIGVEYQGRAVLGVDRIPATGECVYAARGSGAWYQQGDNPPEPARVSTCRSLREAAWVTSEVANFTKIGRREAYHRLEEATRLSRTWGDGYGYLLVATGRVDFMVDPLMEIWDAAAIQPIIEEAGGRFTDWAGQPTFASGNGVGSNGWLHEEILRILRTT</sequence>
<feature type="binding site" evidence="12">
    <location>
        <position position="218"/>
    </location>
    <ligand>
        <name>Mg(2+)</name>
        <dbReference type="ChEBI" id="CHEBI:18420"/>
        <label>1</label>
        <note>catalytic</note>
    </ligand>
</feature>
<dbReference type="SUPFAM" id="SSF56655">
    <property type="entry name" value="Carbohydrate phosphatase"/>
    <property type="match status" value="1"/>
</dbReference>
<evidence type="ECO:0000256" key="2">
    <source>
        <dbReference type="ARBA" id="ARBA00004970"/>
    </source>
</evidence>
<dbReference type="PANTHER" id="PTHR43200:SF6">
    <property type="entry name" value="3'(2'),5'-BISPHOSPHATE NUCLEOTIDASE"/>
    <property type="match status" value="1"/>
</dbReference>
<dbReference type="KEGG" id="ttf:THTE_4043"/>
<dbReference type="PANTHER" id="PTHR43200">
    <property type="entry name" value="PHOSPHATASE"/>
    <property type="match status" value="1"/>
</dbReference>
<proteinExistence type="inferred from homology"/>
<comment type="pathway">
    <text evidence="2">Amino-acid biosynthesis; L-histidine biosynthesis; L-histidine from 5-phospho-alpha-D-ribose 1-diphosphate: step 8/9.</text>
</comment>
<protein>
    <recommendedName>
        <fullName evidence="4 11">Histidinol-phosphatase</fullName>
        <ecNumber evidence="4 11">3.1.3.15</ecNumber>
    </recommendedName>
</protein>
<dbReference type="EMBL" id="CP018477">
    <property type="protein sequence ID" value="ASV76644.1"/>
    <property type="molecule type" value="Genomic_DNA"/>
</dbReference>
<evidence type="ECO:0000256" key="11">
    <source>
        <dbReference type="NCBIfam" id="TIGR02067"/>
    </source>
</evidence>
<keyword evidence="6 12" id="KW-0479">Metal-binding</keyword>
<name>A0A286RL02_9BACT</name>
<dbReference type="GO" id="GO:0046872">
    <property type="term" value="F:metal ion binding"/>
    <property type="evidence" value="ECO:0007669"/>
    <property type="project" value="UniProtKB-KW"/>
</dbReference>
<evidence type="ECO:0000256" key="6">
    <source>
        <dbReference type="ARBA" id="ARBA00022723"/>
    </source>
</evidence>
<evidence type="ECO:0000256" key="10">
    <source>
        <dbReference type="ARBA" id="ARBA00049158"/>
    </source>
</evidence>
<keyword evidence="14" id="KW-1185">Reference proteome</keyword>
<dbReference type="CDD" id="cd01641">
    <property type="entry name" value="Bacterial_IMPase_like_1"/>
    <property type="match status" value="1"/>
</dbReference>
<evidence type="ECO:0000256" key="3">
    <source>
        <dbReference type="ARBA" id="ARBA00009759"/>
    </source>
</evidence>
<comment type="similarity">
    <text evidence="3">Belongs to the inositol monophosphatase superfamily.</text>
</comment>
<evidence type="ECO:0000313" key="14">
    <source>
        <dbReference type="Proteomes" id="UP000215086"/>
    </source>
</evidence>
<evidence type="ECO:0000256" key="8">
    <source>
        <dbReference type="ARBA" id="ARBA00022842"/>
    </source>
</evidence>
<dbReference type="GO" id="GO:0004401">
    <property type="term" value="F:histidinol-phosphatase activity"/>
    <property type="evidence" value="ECO:0007669"/>
    <property type="project" value="UniProtKB-UniRule"/>
</dbReference>
<reference evidence="13 14" key="1">
    <citation type="journal article" name="Front. Microbiol.">
        <title>Sugar Metabolism of the First Thermophilic Planctomycete Thermogutta terrifontis: Comparative Genomic and Transcriptomic Approaches.</title>
        <authorList>
            <person name="Elcheninov A.G."/>
            <person name="Menzel P."/>
            <person name="Gudbergsdottir S.R."/>
            <person name="Slesarev A.I."/>
            <person name="Kadnikov V.V."/>
            <person name="Krogh A."/>
            <person name="Bonch-Osmolovskaya E.A."/>
            <person name="Peng X."/>
            <person name="Kublanov I.V."/>
        </authorList>
    </citation>
    <scope>NUCLEOTIDE SEQUENCE [LARGE SCALE GENOMIC DNA]</scope>
    <source>
        <strain evidence="13 14">R1</strain>
    </source>
</reference>
<feature type="binding site" evidence="12">
    <location>
        <position position="91"/>
    </location>
    <ligand>
        <name>Mg(2+)</name>
        <dbReference type="ChEBI" id="CHEBI:18420"/>
        <label>1</label>
        <note>catalytic</note>
    </ligand>
</feature>
<dbReference type="InterPro" id="IPR011809">
    <property type="entry name" value="His_9_proposed"/>
</dbReference>
<dbReference type="InterPro" id="IPR000760">
    <property type="entry name" value="Inositol_monophosphatase-like"/>
</dbReference>
<evidence type="ECO:0000256" key="1">
    <source>
        <dbReference type="ARBA" id="ARBA00001946"/>
    </source>
</evidence>
<dbReference type="InterPro" id="IPR020583">
    <property type="entry name" value="Inositol_monoP_metal-BS"/>
</dbReference>
<dbReference type="GO" id="GO:0000105">
    <property type="term" value="P:L-histidine biosynthetic process"/>
    <property type="evidence" value="ECO:0007669"/>
    <property type="project" value="UniProtKB-UniRule"/>
</dbReference>
<dbReference type="PRINTS" id="PR00377">
    <property type="entry name" value="IMPHPHTASES"/>
</dbReference>
<feature type="binding site" evidence="12">
    <location>
        <position position="88"/>
    </location>
    <ligand>
        <name>Mg(2+)</name>
        <dbReference type="ChEBI" id="CHEBI:18420"/>
        <label>1</label>
        <note>catalytic</note>
    </ligand>
</feature>
<keyword evidence="7 13" id="KW-0378">Hydrolase</keyword>